<comment type="subunit">
    <text evidence="9">Part of the signal recognition particle protein translocation system, which is composed of SRP and FtsY.</text>
</comment>
<feature type="binding site" evidence="9">
    <location>
        <begin position="109"/>
        <end position="116"/>
    </location>
    <ligand>
        <name>GTP</name>
        <dbReference type="ChEBI" id="CHEBI:37565"/>
    </ligand>
</feature>
<accession>A0A1I6D6Q6</accession>
<dbReference type="STRING" id="39060.SAMN05660706_10673"/>
<dbReference type="InterPro" id="IPR036225">
    <property type="entry name" value="SRP/SRP_N"/>
</dbReference>
<dbReference type="Gene3D" id="1.20.120.140">
    <property type="entry name" value="Signal recognition particle SRP54, nucleotide-binding domain"/>
    <property type="match status" value="1"/>
</dbReference>
<dbReference type="InterPro" id="IPR004390">
    <property type="entry name" value="SR_rcpt_FtsY"/>
</dbReference>
<dbReference type="EMBL" id="FOYM01000006">
    <property type="protein sequence ID" value="SFR01144.1"/>
    <property type="molecule type" value="Genomic_DNA"/>
</dbReference>
<evidence type="ECO:0000259" key="12">
    <source>
        <dbReference type="SMART" id="SM00963"/>
    </source>
</evidence>
<dbReference type="Proteomes" id="UP000199584">
    <property type="component" value="Unassembled WGS sequence"/>
</dbReference>
<evidence type="ECO:0000256" key="3">
    <source>
        <dbReference type="ARBA" id="ARBA00022741"/>
    </source>
</evidence>
<dbReference type="GO" id="GO:0003924">
    <property type="term" value="F:GTPase activity"/>
    <property type="evidence" value="ECO:0007669"/>
    <property type="project" value="UniProtKB-UniRule"/>
</dbReference>
<keyword evidence="7 9" id="KW-0675">Receptor</keyword>
<dbReference type="FunFam" id="3.40.50.300:FF:000053">
    <property type="entry name" value="Signal recognition particle receptor FtsY"/>
    <property type="match status" value="1"/>
</dbReference>
<dbReference type="SMART" id="SM00962">
    <property type="entry name" value="SRP54"/>
    <property type="match status" value="1"/>
</dbReference>
<reference evidence="14" key="1">
    <citation type="submission" date="2016-10" db="EMBL/GenBank/DDBJ databases">
        <authorList>
            <person name="Varghese N."/>
            <person name="Submissions S."/>
        </authorList>
    </citation>
    <scope>NUCLEOTIDE SEQUENCE [LARGE SCALE GENOMIC DNA]</scope>
    <source>
        <strain evidence="14">DSM 3669</strain>
    </source>
</reference>
<name>A0A1I6D6Q6_9FIRM</name>
<protein>
    <recommendedName>
        <fullName evidence="9">Signal recognition particle receptor FtsY</fullName>
        <shortName evidence="9">SRP receptor</shortName>
        <ecNumber evidence="9">3.6.5.4</ecNumber>
    </recommendedName>
</protein>
<evidence type="ECO:0000256" key="5">
    <source>
        <dbReference type="ARBA" id="ARBA00023134"/>
    </source>
</evidence>
<dbReference type="AlphaFoldDB" id="A0A1I6D6Q6"/>
<comment type="catalytic activity">
    <reaction evidence="8 9">
        <text>GTP + H2O = GDP + phosphate + H(+)</text>
        <dbReference type="Rhea" id="RHEA:19669"/>
        <dbReference type="ChEBI" id="CHEBI:15377"/>
        <dbReference type="ChEBI" id="CHEBI:15378"/>
        <dbReference type="ChEBI" id="CHEBI:37565"/>
        <dbReference type="ChEBI" id="CHEBI:43474"/>
        <dbReference type="ChEBI" id="CHEBI:58189"/>
        <dbReference type="EC" id="3.6.5.4"/>
    </reaction>
</comment>
<keyword evidence="5 9" id="KW-0342">GTP-binding</keyword>
<keyword evidence="2 9" id="KW-0963">Cytoplasm</keyword>
<dbReference type="EC" id="3.6.5.4" evidence="9"/>
<keyword evidence="6 9" id="KW-0472">Membrane</keyword>
<dbReference type="NCBIfam" id="TIGR00064">
    <property type="entry name" value="ftsY"/>
    <property type="match status" value="1"/>
</dbReference>
<comment type="subcellular location">
    <subcellularLocation>
        <location evidence="9">Cell membrane</location>
        <topology evidence="9">Peripheral membrane protein</topology>
        <orientation evidence="9">Cytoplasmic side</orientation>
    </subcellularLocation>
    <subcellularLocation>
        <location evidence="9">Cytoplasm</location>
    </subcellularLocation>
</comment>
<dbReference type="InterPro" id="IPR003593">
    <property type="entry name" value="AAA+_ATPase"/>
</dbReference>
<dbReference type="CDD" id="cd17874">
    <property type="entry name" value="FtsY"/>
    <property type="match status" value="1"/>
</dbReference>
<proteinExistence type="inferred from homology"/>
<evidence type="ECO:0000259" key="11">
    <source>
        <dbReference type="SMART" id="SM00962"/>
    </source>
</evidence>
<evidence type="ECO:0000256" key="8">
    <source>
        <dbReference type="ARBA" id="ARBA00048027"/>
    </source>
</evidence>
<feature type="domain" description="AAA+ ATPase" evidence="10">
    <location>
        <begin position="101"/>
        <end position="248"/>
    </location>
</feature>
<dbReference type="PANTHER" id="PTHR43134">
    <property type="entry name" value="SIGNAL RECOGNITION PARTICLE RECEPTOR SUBUNIT ALPHA"/>
    <property type="match status" value="1"/>
</dbReference>
<dbReference type="GO" id="GO:0005886">
    <property type="term" value="C:plasma membrane"/>
    <property type="evidence" value="ECO:0007669"/>
    <property type="project" value="UniProtKB-SubCell"/>
</dbReference>
<evidence type="ECO:0000256" key="9">
    <source>
        <dbReference type="HAMAP-Rule" id="MF_00920"/>
    </source>
</evidence>
<dbReference type="RefSeq" id="WP_092482383.1">
    <property type="nucleotide sequence ID" value="NZ_FOYM01000006.1"/>
</dbReference>
<dbReference type="GO" id="GO:0006614">
    <property type="term" value="P:SRP-dependent cotranslational protein targeting to membrane"/>
    <property type="evidence" value="ECO:0007669"/>
    <property type="project" value="InterPro"/>
</dbReference>
<comment type="similarity">
    <text evidence="9">Belongs to the GTP-binding SRP family. FtsY subfamily.</text>
</comment>
<keyword evidence="3 9" id="KW-0547">Nucleotide-binding</keyword>
<dbReference type="SUPFAM" id="SSF52540">
    <property type="entry name" value="P-loop containing nucleoside triphosphate hydrolases"/>
    <property type="match status" value="1"/>
</dbReference>
<dbReference type="GO" id="GO:0005525">
    <property type="term" value="F:GTP binding"/>
    <property type="evidence" value="ECO:0007669"/>
    <property type="project" value="UniProtKB-UniRule"/>
</dbReference>
<dbReference type="SUPFAM" id="SSF47364">
    <property type="entry name" value="Domain of the SRP/SRP receptor G-proteins"/>
    <property type="match status" value="1"/>
</dbReference>
<keyword evidence="14" id="KW-1185">Reference proteome</keyword>
<feature type="binding site" evidence="9">
    <location>
        <begin position="191"/>
        <end position="195"/>
    </location>
    <ligand>
        <name>GTP</name>
        <dbReference type="ChEBI" id="CHEBI:37565"/>
    </ligand>
</feature>
<dbReference type="GO" id="GO:0005737">
    <property type="term" value="C:cytoplasm"/>
    <property type="evidence" value="ECO:0007669"/>
    <property type="project" value="UniProtKB-SubCell"/>
</dbReference>
<evidence type="ECO:0000256" key="6">
    <source>
        <dbReference type="ARBA" id="ARBA00023136"/>
    </source>
</evidence>
<dbReference type="InterPro" id="IPR027417">
    <property type="entry name" value="P-loop_NTPase"/>
</dbReference>
<gene>
    <name evidence="9" type="primary">ftsY</name>
    <name evidence="13" type="ORF">SAMN05660706_10673</name>
</gene>
<keyword evidence="4 9" id="KW-0378">Hydrolase</keyword>
<organism evidence="13 14">
    <name type="scientific">Desulfoscipio geothermicus DSM 3669</name>
    <dbReference type="NCBI Taxonomy" id="1121426"/>
    <lineage>
        <taxon>Bacteria</taxon>
        <taxon>Bacillati</taxon>
        <taxon>Bacillota</taxon>
        <taxon>Clostridia</taxon>
        <taxon>Eubacteriales</taxon>
        <taxon>Desulfallaceae</taxon>
        <taxon>Desulfoscipio</taxon>
    </lineage>
</organism>
<evidence type="ECO:0000256" key="2">
    <source>
        <dbReference type="ARBA" id="ARBA00022490"/>
    </source>
</evidence>
<dbReference type="Pfam" id="PF02881">
    <property type="entry name" value="SRP54_N"/>
    <property type="match status" value="1"/>
</dbReference>
<dbReference type="GO" id="GO:0005047">
    <property type="term" value="F:signal recognition particle binding"/>
    <property type="evidence" value="ECO:0007669"/>
    <property type="project" value="TreeGrafter"/>
</dbReference>
<feature type="domain" description="SRP54-type proteins GTP-binding" evidence="11">
    <location>
        <begin position="102"/>
        <end position="303"/>
    </location>
</feature>
<feature type="domain" description="Signal recognition particle SRP54 helical bundle" evidence="12">
    <location>
        <begin position="7"/>
        <end position="88"/>
    </location>
</feature>
<dbReference type="HAMAP" id="MF_00920">
    <property type="entry name" value="FtsY"/>
    <property type="match status" value="1"/>
</dbReference>
<keyword evidence="1 9" id="KW-1003">Cell membrane</keyword>
<dbReference type="InterPro" id="IPR013822">
    <property type="entry name" value="Signal_recog_particl_SRP54_hlx"/>
</dbReference>
<evidence type="ECO:0000256" key="1">
    <source>
        <dbReference type="ARBA" id="ARBA00022475"/>
    </source>
</evidence>
<evidence type="ECO:0000313" key="13">
    <source>
        <dbReference type="EMBL" id="SFR01144.1"/>
    </source>
</evidence>
<dbReference type="SMART" id="SM00382">
    <property type="entry name" value="AAA"/>
    <property type="match status" value="1"/>
</dbReference>
<dbReference type="InterPro" id="IPR000897">
    <property type="entry name" value="SRP54_GTPase_dom"/>
</dbReference>
<feature type="binding site" evidence="9">
    <location>
        <begin position="255"/>
        <end position="258"/>
    </location>
    <ligand>
        <name>GTP</name>
        <dbReference type="ChEBI" id="CHEBI:37565"/>
    </ligand>
</feature>
<evidence type="ECO:0000256" key="4">
    <source>
        <dbReference type="ARBA" id="ARBA00022801"/>
    </source>
</evidence>
<comment type="function">
    <text evidence="9">Involved in targeting and insertion of nascent membrane proteins into the cytoplasmic membrane. Acts as a receptor for the complex formed by the signal recognition particle (SRP) and the ribosome-nascent chain (RNC).</text>
</comment>
<dbReference type="OrthoDB" id="9804720at2"/>
<dbReference type="FunFam" id="1.20.120.140:FF:000002">
    <property type="entry name" value="Signal recognition particle receptor FtsY"/>
    <property type="match status" value="1"/>
</dbReference>
<evidence type="ECO:0000313" key="14">
    <source>
        <dbReference type="Proteomes" id="UP000199584"/>
    </source>
</evidence>
<dbReference type="InterPro" id="IPR042101">
    <property type="entry name" value="SRP54_N_sf"/>
</dbReference>
<evidence type="ECO:0000259" key="10">
    <source>
        <dbReference type="SMART" id="SM00382"/>
    </source>
</evidence>
<dbReference type="SMART" id="SM00963">
    <property type="entry name" value="SRP54_N"/>
    <property type="match status" value="1"/>
</dbReference>
<sequence>MGFFGKLKESLIKTRKNFVEKIDQIVTGRKAIDEDLYEELEEALIQADVGIDAAVEMVENLRSEVKKRHISDAEELRALLKEQIQAILGEETPSLNVDADKPAVIMVVGVNGVGKTTTIGKLAHYFKENGKSVLLSAADTFRAAAIDQLEIWGNRVGVPVIKHSEGSDPAAVAYDSLQAARARKADVVIVDTAGRLHTKSNLMEELKKVHRVLGREMPGAPHEVLLVLDATTGQNAINQARLFNEAVGVTGVALTKLDGTAKGGVIIAVKQGLEIPIKMIGIGEGMDDLRPFDAKEFVEALFDRESRAEEQVV</sequence>
<dbReference type="Pfam" id="PF00448">
    <property type="entry name" value="SRP54"/>
    <property type="match status" value="1"/>
</dbReference>
<dbReference type="PANTHER" id="PTHR43134:SF1">
    <property type="entry name" value="SIGNAL RECOGNITION PARTICLE RECEPTOR SUBUNIT ALPHA"/>
    <property type="match status" value="1"/>
</dbReference>
<dbReference type="Gene3D" id="3.40.50.300">
    <property type="entry name" value="P-loop containing nucleotide triphosphate hydrolases"/>
    <property type="match status" value="1"/>
</dbReference>
<evidence type="ECO:0000256" key="7">
    <source>
        <dbReference type="ARBA" id="ARBA00023170"/>
    </source>
</evidence>